<dbReference type="Gene3D" id="1.10.340.70">
    <property type="match status" value="1"/>
</dbReference>
<comment type="caution">
    <text evidence="2">The sequence shown here is derived from an EMBL/GenBank/DDBJ whole genome shotgun (WGS) entry which is preliminary data.</text>
</comment>
<evidence type="ECO:0000313" key="2">
    <source>
        <dbReference type="EMBL" id="MBW0529741.1"/>
    </source>
</evidence>
<reference evidence="2" key="1">
    <citation type="submission" date="2021-03" db="EMBL/GenBank/DDBJ databases">
        <title>Draft genome sequence of rust myrtle Austropuccinia psidii MF-1, a brazilian biotype.</title>
        <authorList>
            <person name="Quecine M.C."/>
            <person name="Pachon D.M.R."/>
            <person name="Bonatelli M.L."/>
            <person name="Correr F.H."/>
            <person name="Franceschini L.M."/>
            <person name="Leite T.F."/>
            <person name="Margarido G.R.A."/>
            <person name="Almeida C.A."/>
            <person name="Ferrarezi J.A."/>
            <person name="Labate C.A."/>
        </authorList>
    </citation>
    <scope>NUCLEOTIDE SEQUENCE</scope>
    <source>
        <strain evidence="2">MF-1</strain>
    </source>
</reference>
<dbReference type="EMBL" id="AVOT02035391">
    <property type="protein sequence ID" value="MBW0529741.1"/>
    <property type="molecule type" value="Genomic_DNA"/>
</dbReference>
<evidence type="ECO:0000259" key="1">
    <source>
        <dbReference type="Pfam" id="PF17921"/>
    </source>
</evidence>
<dbReference type="OrthoDB" id="8067401at2759"/>
<feature type="domain" description="Integrase zinc-binding" evidence="1">
    <location>
        <begin position="125"/>
        <end position="179"/>
    </location>
</feature>
<keyword evidence="3" id="KW-1185">Reference proteome</keyword>
<proteinExistence type="predicted"/>
<name>A0A9Q3EWT7_9BASI</name>
<dbReference type="Pfam" id="PF17921">
    <property type="entry name" value="Integrase_H2C2"/>
    <property type="match status" value="1"/>
</dbReference>
<gene>
    <name evidence="2" type="ORF">O181_069456</name>
</gene>
<dbReference type="InterPro" id="IPR050951">
    <property type="entry name" value="Retrovirus_Pol_polyprotein"/>
</dbReference>
<dbReference type="Proteomes" id="UP000765509">
    <property type="component" value="Unassembled WGS sequence"/>
</dbReference>
<accession>A0A9Q3EWT7</accession>
<protein>
    <recommendedName>
        <fullName evidence="1">Integrase zinc-binding domain-containing protein</fullName>
    </recommendedName>
</protein>
<organism evidence="2 3">
    <name type="scientific">Austropuccinia psidii MF-1</name>
    <dbReference type="NCBI Taxonomy" id="1389203"/>
    <lineage>
        <taxon>Eukaryota</taxon>
        <taxon>Fungi</taxon>
        <taxon>Dikarya</taxon>
        <taxon>Basidiomycota</taxon>
        <taxon>Pucciniomycotina</taxon>
        <taxon>Pucciniomycetes</taxon>
        <taxon>Pucciniales</taxon>
        <taxon>Sphaerophragmiaceae</taxon>
        <taxon>Austropuccinia</taxon>
    </lineage>
</organism>
<dbReference type="PANTHER" id="PTHR37984">
    <property type="entry name" value="PROTEIN CBG26694"/>
    <property type="match status" value="1"/>
</dbReference>
<dbReference type="AlphaFoldDB" id="A0A9Q3EWT7"/>
<dbReference type="InterPro" id="IPR041588">
    <property type="entry name" value="Integrase_H2C2"/>
</dbReference>
<evidence type="ECO:0000313" key="3">
    <source>
        <dbReference type="Proteomes" id="UP000765509"/>
    </source>
</evidence>
<dbReference type="PANTHER" id="PTHR37984:SF5">
    <property type="entry name" value="PROTEIN NYNRIN-LIKE"/>
    <property type="match status" value="1"/>
</dbReference>
<sequence length="254" mass="29320">MTRVHKEVNIHKNADGISRWELVNTPDNPSCVPLEAEAQIPIEGVNSTDIGTKLFGEERESYKQENNCHMLKALLDKDCKNAALVNLLDEIWKNSYSEGIFHFFDGIIYHRAKNPFVITLCIRFLINAILNEYNYSIYSVQLSEDRTLEKLKNCSWWPSSRKETIEYCHTCYNFQKENRSTGKKYGLMIHIQEQKSPWEVVCMDSVTALPPSSDKSHNSSLVILDRYRKTPIVLPCNKDDTAMDTALLLWNIVI</sequence>